<evidence type="ECO:0000256" key="1">
    <source>
        <dbReference type="SAM" id="MobiDB-lite"/>
    </source>
</evidence>
<feature type="compositionally biased region" description="Basic and acidic residues" evidence="1">
    <location>
        <begin position="1"/>
        <end position="29"/>
    </location>
</feature>
<protein>
    <submittedName>
        <fullName evidence="2">Kmo protein</fullName>
    </submittedName>
</protein>
<sequence>GTAARADHQQRSRESPYERWQREHQEHDQQQAAAQPPTHDPRPRPDTPVPDPGNTGAKDQPGKHPLLDDRPLRGNHPPHTSSASSSQQQVADPKPDPFAAVRDGRRIGGGKRQPPTTTTTTTDTNTTTTTTAYKAATTEPNNHSTATEHTVLMQRSIQGLFHQQTASPRPPATTNQPHELPQPAGVTALQQHVVTVASTQSDSPPPQQSPSSTRQTGGEGGNDLVGKVGASLTKIAQLAQKLPGGGVIQTLAEGALTDLLLDSQTESQLLRDLEIETGGQTGGEQAQAVTEAMPALAGTLYGLQHGGGNEHWQNLAEIAMLLQTVLEGGSISHPADVIAENRGVLTSNLARARRTSRARGIILELQSIGEHLQGWPLCEVNTVHAALLAALEAVEELMQPAPQGGLPLHNNGGEPRAAGEWWLYDRHHGLGNAPGTDRRSPTEAMESGSEASHRRRRFHAAFAEQEGDE</sequence>
<gene>
    <name evidence="2" type="primary">kmo</name>
    <name evidence="2" type="ORF">SNEC2469_LOCUS19175</name>
</gene>
<feature type="non-terminal residue" evidence="2">
    <location>
        <position position="1"/>
    </location>
</feature>
<proteinExistence type="predicted"/>
<feature type="region of interest" description="Disordered" evidence="1">
    <location>
        <begin position="162"/>
        <end position="182"/>
    </location>
</feature>
<dbReference type="AlphaFoldDB" id="A0A812W668"/>
<feature type="compositionally biased region" description="Basic and acidic residues" evidence="1">
    <location>
        <begin position="60"/>
        <end position="72"/>
    </location>
</feature>
<feature type="region of interest" description="Disordered" evidence="1">
    <location>
        <begin position="1"/>
        <end position="129"/>
    </location>
</feature>
<evidence type="ECO:0000313" key="3">
    <source>
        <dbReference type="Proteomes" id="UP000601435"/>
    </source>
</evidence>
<reference evidence="2" key="1">
    <citation type="submission" date="2021-02" db="EMBL/GenBank/DDBJ databases">
        <authorList>
            <person name="Dougan E. K."/>
            <person name="Rhodes N."/>
            <person name="Thang M."/>
            <person name="Chan C."/>
        </authorList>
    </citation>
    <scope>NUCLEOTIDE SEQUENCE</scope>
</reference>
<dbReference type="OrthoDB" id="423349at2759"/>
<accession>A0A812W668</accession>
<feature type="compositionally biased region" description="Low complexity" evidence="1">
    <location>
        <begin position="460"/>
        <end position="469"/>
    </location>
</feature>
<dbReference type="EMBL" id="CAJNJA010032705">
    <property type="protein sequence ID" value="CAE7670004.1"/>
    <property type="molecule type" value="Genomic_DNA"/>
</dbReference>
<evidence type="ECO:0000313" key="2">
    <source>
        <dbReference type="EMBL" id="CAE7670004.1"/>
    </source>
</evidence>
<feature type="region of interest" description="Disordered" evidence="1">
    <location>
        <begin position="429"/>
        <end position="469"/>
    </location>
</feature>
<name>A0A812W668_9DINO</name>
<comment type="caution">
    <text evidence="2">The sequence shown here is derived from an EMBL/GenBank/DDBJ whole genome shotgun (WGS) entry which is preliminary data.</text>
</comment>
<feature type="compositionally biased region" description="Polar residues" evidence="1">
    <location>
        <begin position="162"/>
        <end position="177"/>
    </location>
</feature>
<organism evidence="2 3">
    <name type="scientific">Symbiodinium necroappetens</name>
    <dbReference type="NCBI Taxonomy" id="1628268"/>
    <lineage>
        <taxon>Eukaryota</taxon>
        <taxon>Sar</taxon>
        <taxon>Alveolata</taxon>
        <taxon>Dinophyceae</taxon>
        <taxon>Suessiales</taxon>
        <taxon>Symbiodiniaceae</taxon>
        <taxon>Symbiodinium</taxon>
    </lineage>
</organism>
<keyword evidence="3" id="KW-1185">Reference proteome</keyword>
<feature type="region of interest" description="Disordered" evidence="1">
    <location>
        <begin position="196"/>
        <end position="225"/>
    </location>
</feature>
<feature type="compositionally biased region" description="Low complexity" evidence="1">
    <location>
        <begin position="116"/>
        <end position="129"/>
    </location>
</feature>
<dbReference type="Proteomes" id="UP000601435">
    <property type="component" value="Unassembled WGS sequence"/>
</dbReference>